<dbReference type="Proteomes" id="UP000588586">
    <property type="component" value="Unassembled WGS sequence"/>
</dbReference>
<reference evidence="4 5" key="1">
    <citation type="submission" date="2020-04" db="EMBL/GenBank/DDBJ databases">
        <title>Knoellia sp. isolate from air conditioner.</title>
        <authorList>
            <person name="Chea S."/>
            <person name="Kim D.-U."/>
        </authorList>
    </citation>
    <scope>NUCLEOTIDE SEQUENCE [LARGE SCALE GENOMIC DNA]</scope>
    <source>
        <strain evidence="4 5">DB2414S</strain>
    </source>
</reference>
<dbReference type="Gene3D" id="3.30.450.40">
    <property type="match status" value="1"/>
</dbReference>
<evidence type="ECO:0000313" key="5">
    <source>
        <dbReference type="Proteomes" id="UP000588586"/>
    </source>
</evidence>
<dbReference type="SUPFAM" id="SSF55781">
    <property type="entry name" value="GAF domain-like"/>
    <property type="match status" value="1"/>
</dbReference>
<feature type="domain" description="ANTAR" evidence="3">
    <location>
        <begin position="166"/>
        <end position="227"/>
    </location>
</feature>
<comment type="caution">
    <text evidence="4">The sequence shown here is derived from an EMBL/GenBank/DDBJ whole genome shotgun (WGS) entry which is preliminary data.</text>
</comment>
<proteinExistence type="predicted"/>
<dbReference type="SUPFAM" id="SSF52172">
    <property type="entry name" value="CheY-like"/>
    <property type="match status" value="1"/>
</dbReference>
<evidence type="ECO:0000256" key="1">
    <source>
        <dbReference type="ARBA" id="ARBA00023015"/>
    </source>
</evidence>
<dbReference type="PROSITE" id="PS50921">
    <property type="entry name" value="ANTAR"/>
    <property type="match status" value="1"/>
</dbReference>
<dbReference type="Gene3D" id="1.10.10.10">
    <property type="entry name" value="Winged helix-like DNA-binding domain superfamily/Winged helix DNA-binding domain"/>
    <property type="match status" value="1"/>
</dbReference>
<gene>
    <name evidence="4" type="ORF">HJG52_03765</name>
</gene>
<evidence type="ECO:0000259" key="3">
    <source>
        <dbReference type="PROSITE" id="PS50921"/>
    </source>
</evidence>
<dbReference type="InterPro" id="IPR036388">
    <property type="entry name" value="WH-like_DNA-bd_sf"/>
</dbReference>
<organism evidence="4 5">
    <name type="scientific">Knoellia koreensis</name>
    <dbReference type="NCBI Taxonomy" id="2730921"/>
    <lineage>
        <taxon>Bacteria</taxon>
        <taxon>Bacillati</taxon>
        <taxon>Actinomycetota</taxon>
        <taxon>Actinomycetes</taxon>
        <taxon>Micrococcales</taxon>
        <taxon>Intrasporangiaceae</taxon>
        <taxon>Knoellia</taxon>
    </lineage>
</organism>
<dbReference type="AlphaFoldDB" id="A0A849HCT7"/>
<keyword evidence="2" id="KW-0804">Transcription</keyword>
<dbReference type="EMBL" id="JABEPQ010000001">
    <property type="protein sequence ID" value="NNM45122.1"/>
    <property type="molecule type" value="Genomic_DNA"/>
</dbReference>
<accession>A0A849HCT7</accession>
<dbReference type="InterPro" id="IPR005561">
    <property type="entry name" value="ANTAR"/>
</dbReference>
<dbReference type="Pfam" id="PF03861">
    <property type="entry name" value="ANTAR"/>
    <property type="match status" value="1"/>
</dbReference>
<dbReference type="SMART" id="SM01012">
    <property type="entry name" value="ANTAR"/>
    <property type="match status" value="1"/>
</dbReference>
<keyword evidence="5" id="KW-1185">Reference proteome</keyword>
<keyword evidence="1" id="KW-0805">Transcription regulation</keyword>
<protein>
    <submittedName>
        <fullName evidence="4">ANTAR domain-containing protein</fullName>
    </submittedName>
</protein>
<sequence length="234" mass="25419">MTSSPTPLIRTVFSELADRIYGGDSTQDVLDDAVHLTARLLPGADHVCISTLMPDRSLLTRAATDEVALHMDALETEAQEGPCLDAIEADAVQRDPDIARNTPWPRLQRLVLGRTPVRGMLGYRLLTDTGQQSALDIFSDRPGVLTTDVADQGALIASFVSVALTAAGRRDTADDLRRGLDDDREVGKAVGLLMASHRIPEERAMALLEEVSRTTGERLAVVARDLTERHGRQS</sequence>
<dbReference type="InterPro" id="IPR011006">
    <property type="entry name" value="CheY-like_superfamily"/>
</dbReference>
<dbReference type="RefSeq" id="WP_171242186.1">
    <property type="nucleotide sequence ID" value="NZ_JABEPQ010000001.1"/>
</dbReference>
<evidence type="ECO:0000256" key="2">
    <source>
        <dbReference type="ARBA" id="ARBA00023163"/>
    </source>
</evidence>
<dbReference type="GO" id="GO:0003723">
    <property type="term" value="F:RNA binding"/>
    <property type="evidence" value="ECO:0007669"/>
    <property type="project" value="InterPro"/>
</dbReference>
<evidence type="ECO:0000313" key="4">
    <source>
        <dbReference type="EMBL" id="NNM45122.1"/>
    </source>
</evidence>
<dbReference type="InterPro" id="IPR012074">
    <property type="entry name" value="GAF_ANTAR"/>
</dbReference>
<dbReference type="InterPro" id="IPR029016">
    <property type="entry name" value="GAF-like_dom_sf"/>
</dbReference>
<dbReference type="PIRSF" id="PIRSF036625">
    <property type="entry name" value="GAF_ANTAR"/>
    <property type="match status" value="1"/>
</dbReference>
<name>A0A849HCT7_9MICO</name>